<keyword evidence="2" id="KW-0805">Transcription regulation</keyword>
<dbReference type="SUPFAM" id="SSF88659">
    <property type="entry name" value="Sigma3 and sigma4 domains of RNA polymerase sigma factors"/>
    <property type="match status" value="1"/>
</dbReference>
<keyword evidence="3" id="KW-0731">Sigma factor</keyword>
<evidence type="ECO:0000256" key="1">
    <source>
        <dbReference type="ARBA" id="ARBA00010641"/>
    </source>
</evidence>
<evidence type="ECO:0000313" key="7">
    <source>
        <dbReference type="EMBL" id="MFD2532869.1"/>
    </source>
</evidence>
<evidence type="ECO:0000259" key="6">
    <source>
        <dbReference type="Pfam" id="PF08281"/>
    </source>
</evidence>
<dbReference type="InterPro" id="IPR036388">
    <property type="entry name" value="WH-like_DNA-bd_sf"/>
</dbReference>
<dbReference type="CDD" id="cd06171">
    <property type="entry name" value="Sigma70_r4"/>
    <property type="match status" value="1"/>
</dbReference>
<protein>
    <submittedName>
        <fullName evidence="7">RNA polymerase sigma-70 factor</fullName>
    </submittedName>
</protein>
<organism evidence="7 8">
    <name type="scientific">Gracilimonas halophila</name>
    <dbReference type="NCBI Taxonomy" id="1834464"/>
    <lineage>
        <taxon>Bacteria</taxon>
        <taxon>Pseudomonadati</taxon>
        <taxon>Balneolota</taxon>
        <taxon>Balneolia</taxon>
        <taxon>Balneolales</taxon>
        <taxon>Balneolaceae</taxon>
        <taxon>Gracilimonas</taxon>
    </lineage>
</organism>
<reference evidence="8" key="1">
    <citation type="journal article" date="2019" name="Int. J. Syst. Evol. Microbiol.">
        <title>The Global Catalogue of Microorganisms (GCM) 10K type strain sequencing project: providing services to taxonomists for standard genome sequencing and annotation.</title>
        <authorList>
            <consortium name="The Broad Institute Genomics Platform"/>
            <consortium name="The Broad Institute Genome Sequencing Center for Infectious Disease"/>
            <person name="Wu L."/>
            <person name="Ma J."/>
        </authorList>
    </citation>
    <scope>NUCLEOTIDE SEQUENCE [LARGE SCALE GENOMIC DNA]</scope>
    <source>
        <strain evidence="8">KCTC 52042</strain>
    </source>
</reference>
<keyword evidence="8" id="KW-1185">Reference proteome</keyword>
<gene>
    <name evidence="7" type="ORF">ACFSVN_10465</name>
</gene>
<dbReference type="PRINTS" id="PR00038">
    <property type="entry name" value="HTHLUXR"/>
</dbReference>
<dbReference type="Proteomes" id="UP001597460">
    <property type="component" value="Unassembled WGS sequence"/>
</dbReference>
<dbReference type="InterPro" id="IPR007627">
    <property type="entry name" value="RNA_pol_sigma70_r2"/>
</dbReference>
<dbReference type="Gene3D" id="1.10.1740.10">
    <property type="match status" value="1"/>
</dbReference>
<evidence type="ECO:0000256" key="4">
    <source>
        <dbReference type="ARBA" id="ARBA00023163"/>
    </source>
</evidence>
<dbReference type="Pfam" id="PF04542">
    <property type="entry name" value="Sigma70_r2"/>
    <property type="match status" value="1"/>
</dbReference>
<dbReference type="NCBIfam" id="TIGR02985">
    <property type="entry name" value="Sig70_bacteroi1"/>
    <property type="match status" value="1"/>
</dbReference>
<dbReference type="PANTHER" id="PTHR43133">
    <property type="entry name" value="RNA POLYMERASE ECF-TYPE SIGMA FACTO"/>
    <property type="match status" value="1"/>
</dbReference>
<dbReference type="InterPro" id="IPR013324">
    <property type="entry name" value="RNA_pol_sigma_r3/r4-like"/>
</dbReference>
<dbReference type="Pfam" id="PF08281">
    <property type="entry name" value="Sigma70_r4_2"/>
    <property type="match status" value="1"/>
</dbReference>
<proteinExistence type="inferred from homology"/>
<evidence type="ECO:0000256" key="3">
    <source>
        <dbReference type="ARBA" id="ARBA00023082"/>
    </source>
</evidence>
<dbReference type="InterPro" id="IPR014284">
    <property type="entry name" value="RNA_pol_sigma-70_dom"/>
</dbReference>
<dbReference type="PANTHER" id="PTHR43133:SF46">
    <property type="entry name" value="RNA POLYMERASE SIGMA-70 FACTOR ECF SUBFAMILY"/>
    <property type="match status" value="1"/>
</dbReference>
<dbReference type="RefSeq" id="WP_390302091.1">
    <property type="nucleotide sequence ID" value="NZ_JBHULI010000024.1"/>
</dbReference>
<dbReference type="InterPro" id="IPR039425">
    <property type="entry name" value="RNA_pol_sigma-70-like"/>
</dbReference>
<name>A0ABW5JL50_9BACT</name>
<sequence>MFLAFAFQEQNSMKDLDDLDLVALIRKGDEKAFEFLFFKYHVELSRFAISITKSREFARDIVQDVFLKIWRNRENWEVNVGVRVYLFQSVKNQALNLLEKQNSQLRVISGFRTEMESLALFGRPNTKSNDGLTDIQRYSIKQIWAIVENMPERRRMVFELNRRQGLSYKEIAKVLNITRKTVENHIANALQDIRDQILLKDMFEKN</sequence>
<dbReference type="InterPro" id="IPR013249">
    <property type="entry name" value="RNA_pol_sigma70_r4_t2"/>
</dbReference>
<evidence type="ECO:0000313" key="8">
    <source>
        <dbReference type="Proteomes" id="UP001597460"/>
    </source>
</evidence>
<dbReference type="InterPro" id="IPR013325">
    <property type="entry name" value="RNA_pol_sigma_r2"/>
</dbReference>
<comment type="caution">
    <text evidence="7">The sequence shown here is derived from an EMBL/GenBank/DDBJ whole genome shotgun (WGS) entry which is preliminary data.</text>
</comment>
<evidence type="ECO:0000256" key="2">
    <source>
        <dbReference type="ARBA" id="ARBA00023015"/>
    </source>
</evidence>
<dbReference type="NCBIfam" id="TIGR02937">
    <property type="entry name" value="sigma70-ECF"/>
    <property type="match status" value="1"/>
</dbReference>
<dbReference type="SUPFAM" id="SSF88946">
    <property type="entry name" value="Sigma2 domain of RNA polymerase sigma factors"/>
    <property type="match status" value="1"/>
</dbReference>
<keyword evidence="4" id="KW-0804">Transcription</keyword>
<evidence type="ECO:0000259" key="5">
    <source>
        <dbReference type="Pfam" id="PF04542"/>
    </source>
</evidence>
<dbReference type="Gene3D" id="1.10.10.10">
    <property type="entry name" value="Winged helix-like DNA-binding domain superfamily/Winged helix DNA-binding domain"/>
    <property type="match status" value="1"/>
</dbReference>
<dbReference type="InterPro" id="IPR000792">
    <property type="entry name" value="Tscrpt_reg_LuxR_C"/>
</dbReference>
<dbReference type="EMBL" id="JBHULI010000024">
    <property type="protein sequence ID" value="MFD2532869.1"/>
    <property type="molecule type" value="Genomic_DNA"/>
</dbReference>
<dbReference type="InterPro" id="IPR014327">
    <property type="entry name" value="RNA_pol_sigma70_bacteroid"/>
</dbReference>
<feature type="domain" description="RNA polymerase sigma-70 region 2" evidence="5">
    <location>
        <begin position="39"/>
        <end position="102"/>
    </location>
</feature>
<accession>A0ABW5JL50</accession>
<feature type="domain" description="RNA polymerase sigma factor 70 region 4 type 2" evidence="6">
    <location>
        <begin position="142"/>
        <end position="192"/>
    </location>
</feature>
<comment type="similarity">
    <text evidence="1">Belongs to the sigma-70 factor family. ECF subfamily.</text>
</comment>